<dbReference type="WBParaSite" id="JU765_v2.g15593.t2">
    <property type="protein sequence ID" value="JU765_v2.g15593.t2"/>
    <property type="gene ID" value="JU765_v2.g15593"/>
</dbReference>
<evidence type="ECO:0000313" key="1">
    <source>
        <dbReference type="Proteomes" id="UP000887576"/>
    </source>
</evidence>
<protein>
    <submittedName>
        <fullName evidence="2">TGF-beta family profile domain-containing protein</fullName>
    </submittedName>
</protein>
<name>A0AC34QDP5_9BILA</name>
<evidence type="ECO:0000313" key="2">
    <source>
        <dbReference type="WBParaSite" id="JU765_v2.g15593.t2"/>
    </source>
</evidence>
<proteinExistence type="predicted"/>
<dbReference type="Proteomes" id="UP000887576">
    <property type="component" value="Unplaced"/>
</dbReference>
<organism evidence="1 2">
    <name type="scientific">Panagrolaimus sp. JU765</name>
    <dbReference type="NCBI Taxonomy" id="591449"/>
    <lineage>
        <taxon>Eukaryota</taxon>
        <taxon>Metazoa</taxon>
        <taxon>Ecdysozoa</taxon>
        <taxon>Nematoda</taxon>
        <taxon>Chromadorea</taxon>
        <taxon>Rhabditida</taxon>
        <taxon>Tylenchina</taxon>
        <taxon>Panagrolaimomorpha</taxon>
        <taxon>Panagrolaimoidea</taxon>
        <taxon>Panagrolaimidae</taxon>
        <taxon>Panagrolaimus</taxon>
    </lineage>
</organism>
<sequence length="380" mass="42478">MTVPVVISRDQIKQFQTQMLDAFRIQRPSKDAHIPDEFVSRYMTSLYKFIGGKNVATLNPSFSYLDEKTDNNDFDFNKILSGSNEYDSIVGFVPKKVSANTELAEALGDNLAEIDFGKSEDSLVDESMKLVHAELYFAVENETVPLTSIKAFSTRGENLVALNGGQVIRMNDTNLLAFNVTKIVDNWISWPAIERRLFLRILDSEDKTMPLDSLLDKIHVFGVGFLVEADDDEIVAPNRYKREASENDIDDEEPAEAPTASSFKPRPLDILTRPRTGRCRLMTLYIDFNDIGWGDFILAPTGFSANYCDGGCSFPLDVSLNPSNHATVQTLVHLIDKNKTSEALCAPISMDTPLSFLLLADNRVIIKKFSEMTVTKCGCQ</sequence>
<accession>A0AC34QDP5</accession>
<reference evidence="2" key="1">
    <citation type="submission" date="2022-11" db="UniProtKB">
        <authorList>
            <consortium name="WormBaseParasite"/>
        </authorList>
    </citation>
    <scope>IDENTIFICATION</scope>
</reference>